<accession>A0A9D1IPY7</accession>
<evidence type="ECO:0000256" key="1">
    <source>
        <dbReference type="ARBA" id="ARBA00023125"/>
    </source>
</evidence>
<dbReference type="PANTHER" id="PTHR46797:SF1">
    <property type="entry name" value="METHYLPHOSPHONATE SYNTHASE"/>
    <property type="match status" value="1"/>
</dbReference>
<keyword evidence="1" id="KW-0238">DNA-binding</keyword>
<dbReference type="CDD" id="cd00093">
    <property type="entry name" value="HTH_XRE"/>
    <property type="match status" value="1"/>
</dbReference>
<reference evidence="3" key="1">
    <citation type="submission" date="2020-10" db="EMBL/GenBank/DDBJ databases">
        <authorList>
            <person name="Gilroy R."/>
        </authorList>
    </citation>
    <scope>NUCLEOTIDE SEQUENCE</scope>
    <source>
        <strain evidence="3">CHK193-30670</strain>
    </source>
</reference>
<dbReference type="Gene3D" id="1.10.260.40">
    <property type="entry name" value="lambda repressor-like DNA-binding domains"/>
    <property type="match status" value="1"/>
</dbReference>
<dbReference type="GO" id="GO:0003700">
    <property type="term" value="F:DNA-binding transcription factor activity"/>
    <property type="evidence" value="ECO:0007669"/>
    <property type="project" value="TreeGrafter"/>
</dbReference>
<dbReference type="SMART" id="SM00530">
    <property type="entry name" value="HTH_XRE"/>
    <property type="match status" value="1"/>
</dbReference>
<dbReference type="InterPro" id="IPR001387">
    <property type="entry name" value="Cro/C1-type_HTH"/>
</dbReference>
<dbReference type="GO" id="GO:0005829">
    <property type="term" value="C:cytosol"/>
    <property type="evidence" value="ECO:0007669"/>
    <property type="project" value="TreeGrafter"/>
</dbReference>
<name>A0A9D1IPY7_9FIRM</name>
<dbReference type="InterPro" id="IPR010982">
    <property type="entry name" value="Lambda_DNA-bd_dom_sf"/>
</dbReference>
<sequence>MQEKKVGEIIAEAREKAGLSQRQLAKIANISNAQLSKIESGEIEIPNPKMLRKICDHIDANYQDLMYMIGLGMEVSPLNPFIKNYYSKLNKEELYEARLNVLGSINNSEKLVESCKENLNKENITEKEKELLLHTIEDTEYQINTSREIIKLIESIEIKERNKNAKN</sequence>
<dbReference type="Proteomes" id="UP000824074">
    <property type="component" value="Unassembled WGS sequence"/>
</dbReference>
<protein>
    <submittedName>
        <fullName evidence="3">Helix-turn-helix transcriptional regulator</fullName>
    </submittedName>
</protein>
<reference evidence="3" key="2">
    <citation type="journal article" date="2021" name="PeerJ">
        <title>Extensive microbial diversity within the chicken gut microbiome revealed by metagenomics and culture.</title>
        <authorList>
            <person name="Gilroy R."/>
            <person name="Ravi A."/>
            <person name="Getino M."/>
            <person name="Pursley I."/>
            <person name="Horton D.L."/>
            <person name="Alikhan N.F."/>
            <person name="Baker D."/>
            <person name="Gharbi K."/>
            <person name="Hall N."/>
            <person name="Watson M."/>
            <person name="Adriaenssens E.M."/>
            <person name="Foster-Nyarko E."/>
            <person name="Jarju S."/>
            <person name="Secka A."/>
            <person name="Antonio M."/>
            <person name="Oren A."/>
            <person name="Chaudhuri R.R."/>
            <person name="La Ragione R."/>
            <person name="Hildebrand F."/>
            <person name="Pallen M.J."/>
        </authorList>
    </citation>
    <scope>NUCLEOTIDE SEQUENCE</scope>
    <source>
        <strain evidence="3">CHK193-30670</strain>
    </source>
</reference>
<dbReference type="EMBL" id="DVMT01000049">
    <property type="protein sequence ID" value="HIU40621.1"/>
    <property type="molecule type" value="Genomic_DNA"/>
</dbReference>
<evidence type="ECO:0000313" key="3">
    <source>
        <dbReference type="EMBL" id="HIU40621.1"/>
    </source>
</evidence>
<dbReference type="SUPFAM" id="SSF47413">
    <property type="entry name" value="lambda repressor-like DNA-binding domains"/>
    <property type="match status" value="1"/>
</dbReference>
<dbReference type="PANTHER" id="PTHR46797">
    <property type="entry name" value="HTH-TYPE TRANSCRIPTIONAL REGULATOR"/>
    <property type="match status" value="1"/>
</dbReference>
<gene>
    <name evidence="3" type="ORF">IAB68_04915</name>
</gene>
<dbReference type="InterPro" id="IPR050807">
    <property type="entry name" value="TransReg_Diox_bact_type"/>
</dbReference>
<proteinExistence type="predicted"/>
<dbReference type="PROSITE" id="PS50943">
    <property type="entry name" value="HTH_CROC1"/>
    <property type="match status" value="1"/>
</dbReference>
<organism evidence="3 4">
    <name type="scientific">Candidatus Aphodocola excrementigallinarum</name>
    <dbReference type="NCBI Taxonomy" id="2840670"/>
    <lineage>
        <taxon>Bacteria</taxon>
        <taxon>Bacillati</taxon>
        <taxon>Bacillota</taxon>
        <taxon>Bacilli</taxon>
        <taxon>Candidatus Aphodocola</taxon>
    </lineage>
</organism>
<dbReference type="GO" id="GO:0003677">
    <property type="term" value="F:DNA binding"/>
    <property type="evidence" value="ECO:0007669"/>
    <property type="project" value="UniProtKB-KW"/>
</dbReference>
<dbReference type="AlphaFoldDB" id="A0A9D1IPY7"/>
<evidence type="ECO:0000259" key="2">
    <source>
        <dbReference type="PROSITE" id="PS50943"/>
    </source>
</evidence>
<dbReference type="Pfam" id="PF01381">
    <property type="entry name" value="HTH_3"/>
    <property type="match status" value="1"/>
</dbReference>
<comment type="caution">
    <text evidence="3">The sequence shown here is derived from an EMBL/GenBank/DDBJ whole genome shotgun (WGS) entry which is preliminary data.</text>
</comment>
<evidence type="ECO:0000313" key="4">
    <source>
        <dbReference type="Proteomes" id="UP000824074"/>
    </source>
</evidence>
<feature type="domain" description="HTH cro/C1-type" evidence="2">
    <location>
        <begin position="10"/>
        <end position="65"/>
    </location>
</feature>